<sequence>MPSPPPPASSGPETPEIVGFTHRRSLTVEWGHCDPAGIVFNPRYFEFFDWSTALLLEAALGLNKAAMMAEYAMAGTPVVDTRARFLAPARFGDVVEIASGIIGLGRSSFRVRHKLTNAGRLAVEGEETRVWTMRDRDHPERLRAEALPEAVAGKLRGG</sequence>
<organism evidence="2 3">
    <name type="scientific">Enterovirga aerilata</name>
    <dbReference type="NCBI Taxonomy" id="2730920"/>
    <lineage>
        <taxon>Bacteria</taxon>
        <taxon>Pseudomonadati</taxon>
        <taxon>Pseudomonadota</taxon>
        <taxon>Alphaproteobacteria</taxon>
        <taxon>Hyphomicrobiales</taxon>
        <taxon>Methylobacteriaceae</taxon>
        <taxon>Enterovirga</taxon>
    </lineage>
</organism>
<name>A0A849HYM7_9HYPH</name>
<accession>A0A849HYM7</accession>
<keyword evidence="3" id="KW-1185">Reference proteome</keyword>
<dbReference type="PANTHER" id="PTHR31793:SF37">
    <property type="entry name" value="ACYL-COA THIOESTER HYDROLASE YBGC"/>
    <property type="match status" value="1"/>
</dbReference>
<comment type="caution">
    <text evidence="2">The sequence shown here is derived from an EMBL/GenBank/DDBJ whole genome shotgun (WGS) entry which is preliminary data.</text>
</comment>
<dbReference type="CDD" id="cd00586">
    <property type="entry name" value="4HBT"/>
    <property type="match status" value="1"/>
</dbReference>
<evidence type="ECO:0000313" key="2">
    <source>
        <dbReference type="EMBL" id="NNM72212.1"/>
    </source>
</evidence>
<dbReference type="Pfam" id="PF13279">
    <property type="entry name" value="4HBT_2"/>
    <property type="match status" value="1"/>
</dbReference>
<evidence type="ECO:0000256" key="1">
    <source>
        <dbReference type="ARBA" id="ARBA00022801"/>
    </source>
</evidence>
<dbReference type="GO" id="GO:0047617">
    <property type="term" value="F:fatty acyl-CoA hydrolase activity"/>
    <property type="evidence" value="ECO:0007669"/>
    <property type="project" value="TreeGrafter"/>
</dbReference>
<dbReference type="InterPro" id="IPR029069">
    <property type="entry name" value="HotDog_dom_sf"/>
</dbReference>
<protein>
    <submittedName>
        <fullName evidence="2">Acyl-CoA thioesterase</fullName>
    </submittedName>
</protein>
<dbReference type="PANTHER" id="PTHR31793">
    <property type="entry name" value="4-HYDROXYBENZOYL-COA THIOESTERASE FAMILY MEMBER"/>
    <property type="match status" value="1"/>
</dbReference>
<dbReference type="SUPFAM" id="SSF54637">
    <property type="entry name" value="Thioesterase/thiol ester dehydrase-isomerase"/>
    <property type="match status" value="1"/>
</dbReference>
<dbReference type="EMBL" id="JABEPP010000002">
    <property type="protein sequence ID" value="NNM72212.1"/>
    <property type="molecule type" value="Genomic_DNA"/>
</dbReference>
<dbReference type="Proteomes" id="UP000564885">
    <property type="component" value="Unassembled WGS sequence"/>
</dbReference>
<gene>
    <name evidence="2" type="ORF">HJG44_07360</name>
</gene>
<reference evidence="2 3" key="1">
    <citation type="submission" date="2020-04" db="EMBL/GenBank/DDBJ databases">
        <title>Enterovirga sp. isolate from soil.</title>
        <authorList>
            <person name="Chea S."/>
            <person name="Kim D.-U."/>
        </authorList>
    </citation>
    <scope>NUCLEOTIDE SEQUENCE [LARGE SCALE GENOMIC DNA]</scope>
    <source>
        <strain evidence="2 3">DB1703</strain>
    </source>
</reference>
<evidence type="ECO:0000313" key="3">
    <source>
        <dbReference type="Proteomes" id="UP000564885"/>
    </source>
</evidence>
<proteinExistence type="predicted"/>
<dbReference type="InterPro" id="IPR050563">
    <property type="entry name" value="4-hydroxybenzoyl-CoA_TE"/>
</dbReference>
<dbReference type="Gene3D" id="3.10.129.10">
    <property type="entry name" value="Hotdog Thioesterase"/>
    <property type="match status" value="1"/>
</dbReference>
<dbReference type="AlphaFoldDB" id="A0A849HYM7"/>
<keyword evidence="1" id="KW-0378">Hydrolase</keyword>